<feature type="binding site" evidence="1">
    <location>
        <position position="80"/>
    </location>
    <ligand>
        <name>ATP</name>
        <dbReference type="ChEBI" id="CHEBI:30616"/>
    </ligand>
</feature>
<sequence>MRSTGTYAASTTLGESVQAFVPHALPPAKPALAPESFVEANRAAELALARLSGVAGLVPSVDWLLYSAIRKEALLTSQIEGTQATLADLFDEEAGFAVNNTDDVEEVTNYLRAFRLVQSQLRDPAGLPLSVRLLCDAHRLLLDGARGNGKQPGELRRSQNWIGGTRPGNAVFVPPPPERVPALLADLERFIHNTDNGSQPLPPLVKTALVHLQFETIHPFLDGNGRIGRLLIAALLEHWGLLPEPLMYLSGYLKQHQFEYYRRLSNVRTEGDWEGWVAFFLEGVATAAHDAERNIVAIATLLATDRRSLLAAPKAGPSSYRLFEMLPMMPRFTIDQVRQKLATSFPTATAAVKVLEDLGIVTELTGQKKNRSYSYAAYIALLSAV</sequence>
<feature type="binding site" evidence="3">
    <location>
        <begin position="222"/>
        <end position="229"/>
    </location>
    <ligand>
        <name>ATP</name>
        <dbReference type="ChEBI" id="CHEBI:30616"/>
    </ligand>
</feature>
<dbReference type="InterPro" id="IPR003812">
    <property type="entry name" value="Fido"/>
</dbReference>
<feature type="domain" description="Fido" evidence="5">
    <location>
        <begin position="129"/>
        <end position="282"/>
    </location>
</feature>
<feature type="binding site" evidence="1">
    <location>
        <position position="260"/>
    </location>
    <ligand>
        <name>ATP</name>
        <dbReference type="ChEBI" id="CHEBI:30616"/>
    </ligand>
</feature>
<dbReference type="InterPro" id="IPR025758">
    <property type="entry name" value="Fic/DOC_N"/>
</dbReference>
<evidence type="ECO:0000313" key="6">
    <source>
        <dbReference type="EMBL" id="GGA97977.1"/>
    </source>
</evidence>
<protein>
    <submittedName>
        <fullName evidence="6">Adenosine monophosphate-protein transferase</fullName>
    </submittedName>
</protein>
<dbReference type="PANTHER" id="PTHR13504">
    <property type="entry name" value="FIDO DOMAIN-CONTAINING PROTEIN DDB_G0283145"/>
    <property type="match status" value="1"/>
</dbReference>
<dbReference type="InterPro" id="IPR036597">
    <property type="entry name" value="Fido-like_dom_sf"/>
</dbReference>
<dbReference type="Proteomes" id="UP000620596">
    <property type="component" value="Unassembled WGS sequence"/>
</dbReference>
<dbReference type="SUPFAM" id="SSF140931">
    <property type="entry name" value="Fic-like"/>
    <property type="match status" value="1"/>
</dbReference>
<dbReference type="PROSITE" id="PS51459">
    <property type="entry name" value="FIDO"/>
    <property type="match status" value="1"/>
</dbReference>
<feature type="binding site" evidence="1">
    <location>
        <begin position="223"/>
        <end position="229"/>
    </location>
    <ligand>
        <name>ATP</name>
        <dbReference type="ChEBI" id="CHEBI:30616"/>
    </ligand>
</feature>
<organism evidence="6 7">
    <name type="scientific">Polaromonas eurypsychrophila</name>
    <dbReference type="NCBI Taxonomy" id="1614635"/>
    <lineage>
        <taxon>Bacteria</taxon>
        <taxon>Pseudomonadati</taxon>
        <taxon>Pseudomonadota</taxon>
        <taxon>Betaproteobacteria</taxon>
        <taxon>Burkholderiales</taxon>
        <taxon>Comamonadaceae</taxon>
        <taxon>Polaromonas</taxon>
    </lineage>
</organism>
<evidence type="ECO:0000256" key="3">
    <source>
        <dbReference type="PIRSR" id="PIRSR640198-2"/>
    </source>
</evidence>
<dbReference type="InterPro" id="IPR026287">
    <property type="entry name" value="SoFic-like"/>
</dbReference>
<gene>
    <name evidence="6" type="ORF">GCM10011496_18820</name>
</gene>
<evidence type="ECO:0000313" key="7">
    <source>
        <dbReference type="Proteomes" id="UP000620596"/>
    </source>
</evidence>
<dbReference type="Pfam" id="PF02661">
    <property type="entry name" value="Fic"/>
    <property type="match status" value="1"/>
</dbReference>
<evidence type="ECO:0000256" key="4">
    <source>
        <dbReference type="SAM" id="MobiDB-lite"/>
    </source>
</evidence>
<feature type="binding site" evidence="3">
    <location>
        <begin position="260"/>
        <end position="261"/>
    </location>
    <ligand>
        <name>ATP</name>
        <dbReference type="ChEBI" id="CHEBI:30616"/>
    </ligand>
</feature>
<keyword evidence="1" id="KW-0547">Nucleotide-binding</keyword>
<feature type="region of interest" description="Disordered" evidence="4">
    <location>
        <begin position="148"/>
        <end position="170"/>
    </location>
</feature>
<dbReference type="InterPro" id="IPR036390">
    <property type="entry name" value="WH_DNA-bd_sf"/>
</dbReference>
<feature type="active site" evidence="2">
    <location>
        <position position="218"/>
    </location>
</feature>
<accession>A0A916SFQ5</accession>
<feature type="binding site" evidence="1">
    <location>
        <position position="218"/>
    </location>
    <ligand>
        <name>ATP</name>
        <dbReference type="ChEBI" id="CHEBI:30616"/>
    </ligand>
</feature>
<dbReference type="EMBL" id="BMIG01000005">
    <property type="protein sequence ID" value="GGA97977.1"/>
    <property type="molecule type" value="Genomic_DNA"/>
</dbReference>
<dbReference type="PANTHER" id="PTHR13504:SF38">
    <property type="entry name" value="FIDO DOMAIN-CONTAINING PROTEIN"/>
    <property type="match status" value="1"/>
</dbReference>
<dbReference type="RefSeq" id="WP_188708140.1">
    <property type="nucleotide sequence ID" value="NZ_BMIG01000005.1"/>
</dbReference>
<name>A0A916SFQ5_9BURK</name>
<evidence type="ECO:0000256" key="1">
    <source>
        <dbReference type="PIRSR" id="PIRSR038925-1"/>
    </source>
</evidence>
<dbReference type="GO" id="GO:0005524">
    <property type="term" value="F:ATP binding"/>
    <property type="evidence" value="ECO:0007669"/>
    <property type="project" value="UniProtKB-KW"/>
</dbReference>
<reference evidence="6" key="1">
    <citation type="journal article" date="2014" name="Int. J. Syst. Evol. Microbiol.">
        <title>Complete genome sequence of Corynebacterium casei LMG S-19264T (=DSM 44701T), isolated from a smear-ripened cheese.</title>
        <authorList>
            <consortium name="US DOE Joint Genome Institute (JGI-PGF)"/>
            <person name="Walter F."/>
            <person name="Albersmeier A."/>
            <person name="Kalinowski J."/>
            <person name="Ruckert C."/>
        </authorList>
    </citation>
    <scope>NUCLEOTIDE SEQUENCE</scope>
    <source>
        <strain evidence="6">CGMCC 1.15322</strain>
    </source>
</reference>
<keyword evidence="1" id="KW-0067">ATP-binding</keyword>
<reference evidence="6" key="2">
    <citation type="submission" date="2020-09" db="EMBL/GenBank/DDBJ databases">
        <authorList>
            <person name="Sun Q."/>
            <person name="Zhou Y."/>
        </authorList>
    </citation>
    <scope>NUCLEOTIDE SEQUENCE</scope>
    <source>
        <strain evidence="6">CGMCC 1.15322</strain>
    </source>
</reference>
<dbReference type="InterPro" id="IPR040198">
    <property type="entry name" value="Fido_containing"/>
</dbReference>
<dbReference type="SUPFAM" id="SSF46785">
    <property type="entry name" value="Winged helix' DNA-binding domain"/>
    <property type="match status" value="1"/>
</dbReference>
<evidence type="ECO:0000259" key="5">
    <source>
        <dbReference type="PROSITE" id="PS51459"/>
    </source>
</evidence>
<dbReference type="Gene3D" id="1.10.3290.10">
    <property type="entry name" value="Fido-like domain"/>
    <property type="match status" value="1"/>
</dbReference>
<comment type="caution">
    <text evidence="6">The sequence shown here is derived from an EMBL/GenBank/DDBJ whole genome shotgun (WGS) entry which is preliminary data.</text>
</comment>
<keyword evidence="6" id="KW-0808">Transferase</keyword>
<proteinExistence type="predicted"/>
<evidence type="ECO:0000256" key="2">
    <source>
        <dbReference type="PIRSR" id="PIRSR640198-1"/>
    </source>
</evidence>
<dbReference type="GO" id="GO:0016740">
    <property type="term" value="F:transferase activity"/>
    <property type="evidence" value="ECO:0007669"/>
    <property type="project" value="UniProtKB-KW"/>
</dbReference>
<dbReference type="Pfam" id="PF13784">
    <property type="entry name" value="Fic_N"/>
    <property type="match status" value="1"/>
</dbReference>
<dbReference type="PIRSF" id="PIRSF038925">
    <property type="entry name" value="AMP-prot_trans"/>
    <property type="match status" value="1"/>
</dbReference>
<keyword evidence="7" id="KW-1185">Reference proteome</keyword>
<dbReference type="AlphaFoldDB" id="A0A916SFQ5"/>